<dbReference type="EMBL" id="BRXY01000384">
    <property type="protein sequence ID" value="GMH91341.1"/>
    <property type="molecule type" value="Genomic_DNA"/>
</dbReference>
<gene>
    <name evidence="2" type="ORF">TrST_g2161</name>
</gene>
<comment type="caution">
    <text evidence="2">The sequence shown here is derived from an EMBL/GenBank/DDBJ whole genome shotgun (WGS) entry which is preliminary data.</text>
</comment>
<organism evidence="2 3">
    <name type="scientific">Triparma strigata</name>
    <dbReference type="NCBI Taxonomy" id="1606541"/>
    <lineage>
        <taxon>Eukaryota</taxon>
        <taxon>Sar</taxon>
        <taxon>Stramenopiles</taxon>
        <taxon>Ochrophyta</taxon>
        <taxon>Bolidophyceae</taxon>
        <taxon>Parmales</taxon>
        <taxon>Triparmaceae</taxon>
        <taxon>Triparma</taxon>
    </lineage>
</organism>
<evidence type="ECO:0000313" key="3">
    <source>
        <dbReference type="Proteomes" id="UP001165085"/>
    </source>
</evidence>
<evidence type="ECO:0000313" key="2">
    <source>
        <dbReference type="EMBL" id="GMH91341.1"/>
    </source>
</evidence>
<dbReference type="AlphaFoldDB" id="A0A9W7BJ29"/>
<dbReference type="Proteomes" id="UP001165085">
    <property type="component" value="Unassembled WGS sequence"/>
</dbReference>
<sequence>MVQAQSFRVARRLSQLTDDNLGADGRLSPTLGLTECRKLQVFEKPLPQQCHAILKRMHAMEKVSEKYEGSHGGIAARAKAAAANGQQTHAQIQRRLTKSHNRK</sequence>
<keyword evidence="3" id="KW-1185">Reference proteome</keyword>
<dbReference type="OrthoDB" id="10599618at2759"/>
<name>A0A9W7BJ29_9STRA</name>
<reference evidence="3" key="1">
    <citation type="journal article" date="2023" name="Commun. Biol.">
        <title>Genome analysis of Parmales, the sister group of diatoms, reveals the evolutionary specialization of diatoms from phago-mixotrophs to photoautotrophs.</title>
        <authorList>
            <person name="Ban H."/>
            <person name="Sato S."/>
            <person name="Yoshikawa S."/>
            <person name="Yamada K."/>
            <person name="Nakamura Y."/>
            <person name="Ichinomiya M."/>
            <person name="Sato N."/>
            <person name="Blanc-Mathieu R."/>
            <person name="Endo H."/>
            <person name="Kuwata A."/>
            <person name="Ogata H."/>
        </authorList>
    </citation>
    <scope>NUCLEOTIDE SEQUENCE [LARGE SCALE GENOMIC DNA]</scope>
    <source>
        <strain evidence="3">NIES 3701</strain>
    </source>
</reference>
<accession>A0A9W7BJ29</accession>
<proteinExistence type="predicted"/>
<feature type="region of interest" description="Disordered" evidence="1">
    <location>
        <begin position="70"/>
        <end position="103"/>
    </location>
</feature>
<evidence type="ECO:0000256" key="1">
    <source>
        <dbReference type="SAM" id="MobiDB-lite"/>
    </source>
</evidence>
<protein>
    <submittedName>
        <fullName evidence="2">Uncharacterized protein</fullName>
    </submittedName>
</protein>